<proteinExistence type="predicted"/>
<name>A0A0K2TZ78_LEPSM</name>
<reference evidence="1" key="1">
    <citation type="submission" date="2014-05" db="EMBL/GenBank/DDBJ databases">
        <authorList>
            <person name="Chronopoulou M."/>
        </authorList>
    </citation>
    <scope>NUCLEOTIDE SEQUENCE</scope>
    <source>
        <tissue evidence="1">Whole organism</tissue>
    </source>
</reference>
<sequence>MPRLTNAHIRHYVVIRKVGSRTQSPDLDSICNGVKLCSSVMVISFFELDVDALHGNRRSRNEESFLQYKACCGTIR</sequence>
<accession>A0A0K2TZ78</accession>
<organism evidence="1">
    <name type="scientific">Lepeophtheirus salmonis</name>
    <name type="common">Salmon louse</name>
    <name type="synonym">Caligus salmonis</name>
    <dbReference type="NCBI Taxonomy" id="72036"/>
    <lineage>
        <taxon>Eukaryota</taxon>
        <taxon>Metazoa</taxon>
        <taxon>Ecdysozoa</taxon>
        <taxon>Arthropoda</taxon>
        <taxon>Crustacea</taxon>
        <taxon>Multicrustacea</taxon>
        <taxon>Hexanauplia</taxon>
        <taxon>Copepoda</taxon>
        <taxon>Siphonostomatoida</taxon>
        <taxon>Caligidae</taxon>
        <taxon>Lepeophtheirus</taxon>
    </lineage>
</organism>
<dbReference type="EMBL" id="HACA01013626">
    <property type="protein sequence ID" value="CDW30987.1"/>
    <property type="molecule type" value="Transcribed_RNA"/>
</dbReference>
<protein>
    <submittedName>
        <fullName evidence="1">Uncharacterized protein</fullName>
    </submittedName>
</protein>
<evidence type="ECO:0000313" key="1">
    <source>
        <dbReference type="EMBL" id="CDW30987.1"/>
    </source>
</evidence>
<dbReference type="AlphaFoldDB" id="A0A0K2TZ78"/>